<dbReference type="EMBL" id="JACDTZ010000001">
    <property type="protein sequence ID" value="MBA5243819.1"/>
    <property type="molecule type" value="Genomic_DNA"/>
</dbReference>
<feature type="domain" description="Prepilin type IV endopeptidase peptidase" evidence="2">
    <location>
        <begin position="14"/>
        <end position="105"/>
    </location>
</feature>
<feature type="transmembrane region" description="Helical" evidence="1">
    <location>
        <begin position="79"/>
        <end position="112"/>
    </location>
</feature>
<feature type="transmembrane region" description="Helical" evidence="1">
    <location>
        <begin position="124"/>
        <end position="140"/>
    </location>
</feature>
<name>A0A7W2E9U9_9CORY</name>
<keyword evidence="4" id="KW-1185">Reference proteome</keyword>
<feature type="transmembrane region" description="Helical" evidence="1">
    <location>
        <begin position="6"/>
        <end position="25"/>
    </location>
</feature>
<dbReference type="Proteomes" id="UP000523682">
    <property type="component" value="Unassembled WGS sequence"/>
</dbReference>
<comment type="caution">
    <text evidence="3">The sequence shown here is derived from an EMBL/GenBank/DDBJ whole genome shotgun (WGS) entry which is preliminary data.</text>
</comment>
<evidence type="ECO:0000313" key="3">
    <source>
        <dbReference type="EMBL" id="MBA5243819.1"/>
    </source>
</evidence>
<evidence type="ECO:0000313" key="4">
    <source>
        <dbReference type="Proteomes" id="UP000523682"/>
    </source>
</evidence>
<protein>
    <submittedName>
        <fullName evidence="3">Prepilin peptidase</fullName>
    </submittedName>
</protein>
<dbReference type="GO" id="GO:0004190">
    <property type="term" value="F:aspartic-type endopeptidase activity"/>
    <property type="evidence" value="ECO:0007669"/>
    <property type="project" value="InterPro"/>
</dbReference>
<dbReference type="RefSeq" id="WP_181888515.1">
    <property type="nucleotide sequence ID" value="NZ_CP170998.1"/>
</dbReference>
<keyword evidence="1" id="KW-1133">Transmembrane helix</keyword>
<evidence type="ECO:0000259" key="2">
    <source>
        <dbReference type="Pfam" id="PF01478"/>
    </source>
</evidence>
<dbReference type="GO" id="GO:0016020">
    <property type="term" value="C:membrane"/>
    <property type="evidence" value="ECO:0007669"/>
    <property type="project" value="InterPro"/>
</dbReference>
<keyword evidence="1" id="KW-0472">Membrane</keyword>
<gene>
    <name evidence="3" type="ORF">H0193_03135</name>
</gene>
<evidence type="ECO:0000256" key="1">
    <source>
        <dbReference type="SAM" id="Phobius"/>
    </source>
</evidence>
<sequence length="141" mass="14103">MGIGGYAAFAAGVVFLGWSALLGAYDIRERRLPDPLTVPPAVAAAIACVWHPPLAWGLVWPALYLLVGRGIGGGDVKLAVPLGVACAAVGGPLGVVAAIGLSGLLSVAVAVVTGMRAVPHGPSMLGAGWALFPFLCMYSGV</sequence>
<organism evidence="3 4">
    <name type="scientific">Corynebacterium haemomassiliense</name>
    <dbReference type="NCBI Taxonomy" id="2754726"/>
    <lineage>
        <taxon>Bacteria</taxon>
        <taxon>Bacillati</taxon>
        <taxon>Actinomycetota</taxon>
        <taxon>Actinomycetes</taxon>
        <taxon>Mycobacteriales</taxon>
        <taxon>Corynebacteriaceae</taxon>
        <taxon>Corynebacterium</taxon>
    </lineage>
</organism>
<accession>A0A7W2E9U9</accession>
<proteinExistence type="predicted"/>
<dbReference type="AlphaFoldDB" id="A0A7W2E9U9"/>
<reference evidence="3 4" key="1">
    <citation type="submission" date="2020-07" db="EMBL/GenBank/DDBJ databases">
        <title>Draft genome and description of Corynebacterium haemomassiliense strain Marseile-Q3615 sp. nov.</title>
        <authorList>
            <person name="Boxberger M."/>
            <person name="La Scola B."/>
        </authorList>
    </citation>
    <scope>NUCLEOTIDE SEQUENCE [LARGE SCALE GENOMIC DNA]</scope>
    <source>
        <strain evidence="3 4">Marseille-Q3615</strain>
    </source>
</reference>
<dbReference type="Pfam" id="PF01478">
    <property type="entry name" value="Peptidase_A24"/>
    <property type="match status" value="1"/>
</dbReference>
<keyword evidence="1" id="KW-0812">Transmembrane</keyword>
<dbReference type="InterPro" id="IPR000045">
    <property type="entry name" value="Prepilin_IV_endopep_pep"/>
</dbReference>
<dbReference type="Gene3D" id="1.20.120.1220">
    <property type="match status" value="1"/>
</dbReference>
<feature type="transmembrane region" description="Helical" evidence="1">
    <location>
        <begin position="37"/>
        <end position="59"/>
    </location>
</feature>